<dbReference type="AlphaFoldDB" id="A0A809RBC6"/>
<keyword evidence="3" id="KW-0479">Metal-binding</keyword>
<dbReference type="GO" id="GO:0006508">
    <property type="term" value="P:proteolysis"/>
    <property type="evidence" value="ECO:0007669"/>
    <property type="project" value="UniProtKB-KW"/>
</dbReference>
<keyword evidence="5" id="KW-0862">Zinc</keyword>
<evidence type="ECO:0000313" key="9">
    <source>
        <dbReference type="EMBL" id="BBO23938.1"/>
    </source>
</evidence>
<evidence type="ECO:0000256" key="1">
    <source>
        <dbReference type="ARBA" id="ARBA00001362"/>
    </source>
</evidence>
<proteinExistence type="predicted"/>
<evidence type="ECO:0000313" key="10">
    <source>
        <dbReference type="Proteomes" id="UP000662873"/>
    </source>
</evidence>
<keyword evidence="8" id="KW-0961">Cell wall biogenesis/degradation</keyword>
<evidence type="ECO:0000256" key="7">
    <source>
        <dbReference type="ARBA" id="ARBA00023049"/>
    </source>
</evidence>
<dbReference type="GO" id="GO:0008237">
    <property type="term" value="F:metallopeptidase activity"/>
    <property type="evidence" value="ECO:0007669"/>
    <property type="project" value="UniProtKB-KW"/>
</dbReference>
<dbReference type="EMBL" id="AP021858">
    <property type="protein sequence ID" value="BBO23938.1"/>
    <property type="molecule type" value="Genomic_DNA"/>
</dbReference>
<evidence type="ECO:0000256" key="3">
    <source>
        <dbReference type="ARBA" id="ARBA00022723"/>
    </source>
</evidence>
<accession>A0A809RBC6</accession>
<evidence type="ECO:0000256" key="6">
    <source>
        <dbReference type="ARBA" id="ARBA00022997"/>
    </source>
</evidence>
<sequence>MRVKWDRSKGSPEPMAALDRVAEIESGEPLARLAEAAPSVLIARESVIPYLRKTVAERLENAARSLPGGLKIGVTDAWRPFARQKRIYDFIFRCAQEAFPQRSHAALKRTVNALVHAYDRKAPPGHCTGAAVDVWLFDAQGEPIDVSAPFSRYQAHWTYSLGLEPRAAEMRMTLVEAMLNAGFSNCREEWWHYSYGDAAWAVRTGQSSCVYGKIELDPELYEEQERLAEEMFKDRPNPFLHPEDH</sequence>
<organism evidence="9 10">
    <name type="scientific">Candidatus Nitrosymbiomonas proteolyticus</name>
    <dbReference type="NCBI Taxonomy" id="2608984"/>
    <lineage>
        <taxon>Bacteria</taxon>
        <taxon>Bacillati</taxon>
        <taxon>Armatimonadota</taxon>
        <taxon>Armatimonadota incertae sedis</taxon>
        <taxon>Candidatus Nitrosymbiomonas</taxon>
    </lineage>
</organism>
<evidence type="ECO:0000256" key="8">
    <source>
        <dbReference type="ARBA" id="ARBA00023316"/>
    </source>
</evidence>
<dbReference type="PANTHER" id="PTHR43126">
    <property type="entry name" value="D-ALANYL-D-ALANINE DIPEPTIDASE"/>
    <property type="match status" value="1"/>
</dbReference>
<dbReference type="Pfam" id="PF01427">
    <property type="entry name" value="Peptidase_M15"/>
    <property type="match status" value="1"/>
</dbReference>
<keyword evidence="2" id="KW-0645">Protease</keyword>
<evidence type="ECO:0000256" key="2">
    <source>
        <dbReference type="ARBA" id="ARBA00022670"/>
    </source>
</evidence>
<comment type="catalytic activity">
    <reaction evidence="1">
        <text>D-alanyl-D-alanine + H2O = 2 D-alanine</text>
        <dbReference type="Rhea" id="RHEA:20661"/>
        <dbReference type="ChEBI" id="CHEBI:15377"/>
        <dbReference type="ChEBI" id="CHEBI:57416"/>
        <dbReference type="ChEBI" id="CHEBI:57822"/>
        <dbReference type="EC" id="3.4.13.22"/>
    </reaction>
</comment>
<dbReference type="GO" id="GO:0160237">
    <property type="term" value="F:D-Ala-D-Ala dipeptidase activity"/>
    <property type="evidence" value="ECO:0007669"/>
    <property type="project" value="UniProtKB-EC"/>
</dbReference>
<gene>
    <name evidence="9" type="ORF">NPRO_15330</name>
</gene>
<evidence type="ECO:0000256" key="4">
    <source>
        <dbReference type="ARBA" id="ARBA00022801"/>
    </source>
</evidence>
<dbReference type="SUPFAM" id="SSF55166">
    <property type="entry name" value="Hedgehog/DD-peptidase"/>
    <property type="match status" value="1"/>
</dbReference>
<dbReference type="GO" id="GO:0071555">
    <property type="term" value="P:cell wall organization"/>
    <property type="evidence" value="ECO:0007669"/>
    <property type="project" value="UniProtKB-KW"/>
</dbReference>
<keyword evidence="4" id="KW-0378">Hydrolase</keyword>
<name>A0A809RBC6_9BACT</name>
<dbReference type="Gene3D" id="3.30.1380.10">
    <property type="match status" value="1"/>
</dbReference>
<dbReference type="InterPro" id="IPR009045">
    <property type="entry name" value="Zn_M74/Hedgehog-like"/>
</dbReference>
<dbReference type="GO" id="GO:0046872">
    <property type="term" value="F:metal ion binding"/>
    <property type="evidence" value="ECO:0007669"/>
    <property type="project" value="UniProtKB-KW"/>
</dbReference>
<dbReference type="Proteomes" id="UP000662873">
    <property type="component" value="Chromosome"/>
</dbReference>
<protein>
    <submittedName>
        <fullName evidence="9">D-alanyl-D-alanine dipeptidase</fullName>
    </submittedName>
</protein>
<dbReference type="KEGG" id="npy:NPRO_15330"/>
<dbReference type="InterPro" id="IPR000755">
    <property type="entry name" value="A_A_dipeptidase"/>
</dbReference>
<keyword evidence="6" id="KW-0224">Dipeptidase</keyword>
<keyword evidence="7" id="KW-0482">Metalloprotease</keyword>
<dbReference type="PANTHER" id="PTHR43126:SF2">
    <property type="entry name" value="D-ALANYL-D-ALANINE DIPEPTIDASE"/>
    <property type="match status" value="1"/>
</dbReference>
<evidence type="ECO:0000256" key="5">
    <source>
        <dbReference type="ARBA" id="ARBA00022833"/>
    </source>
</evidence>
<reference evidence="9" key="1">
    <citation type="journal article" name="DNA Res.">
        <title>The physiological potential of anammox bacteria as revealed by their core genome structure.</title>
        <authorList>
            <person name="Okubo T."/>
            <person name="Toyoda A."/>
            <person name="Fukuhara K."/>
            <person name="Uchiyama I."/>
            <person name="Harigaya Y."/>
            <person name="Kuroiwa M."/>
            <person name="Suzuki T."/>
            <person name="Murakami Y."/>
            <person name="Suwa Y."/>
            <person name="Takami H."/>
        </authorList>
    </citation>
    <scope>NUCLEOTIDE SEQUENCE</scope>
    <source>
        <strain evidence="9">317325-2</strain>
    </source>
</reference>